<keyword evidence="1" id="KW-0251">Elongation factor</keyword>
<comment type="caution">
    <text evidence="1">The sequence shown here is derived from an EMBL/GenBank/DDBJ whole genome shotgun (WGS) entry which is preliminary data.</text>
</comment>
<proteinExistence type="predicted"/>
<accession>A0AAE1HQZ4</accession>
<evidence type="ECO:0000313" key="1">
    <source>
        <dbReference type="EMBL" id="KAK3925718.1"/>
    </source>
</evidence>
<organism evidence="1 2">
    <name type="scientific">Frankliniella fusca</name>
    <dbReference type="NCBI Taxonomy" id="407009"/>
    <lineage>
        <taxon>Eukaryota</taxon>
        <taxon>Metazoa</taxon>
        <taxon>Ecdysozoa</taxon>
        <taxon>Arthropoda</taxon>
        <taxon>Hexapoda</taxon>
        <taxon>Insecta</taxon>
        <taxon>Pterygota</taxon>
        <taxon>Neoptera</taxon>
        <taxon>Paraneoptera</taxon>
        <taxon>Thysanoptera</taxon>
        <taxon>Terebrantia</taxon>
        <taxon>Thripoidea</taxon>
        <taxon>Thripidae</taxon>
        <taxon>Frankliniella</taxon>
    </lineage>
</organism>
<evidence type="ECO:0000313" key="2">
    <source>
        <dbReference type="Proteomes" id="UP001219518"/>
    </source>
</evidence>
<gene>
    <name evidence="1" type="ORF">KUF71_013967</name>
</gene>
<dbReference type="EMBL" id="JAHWGI010001240">
    <property type="protein sequence ID" value="KAK3925718.1"/>
    <property type="molecule type" value="Genomic_DNA"/>
</dbReference>
<name>A0AAE1HQZ4_9NEOP</name>
<keyword evidence="1" id="KW-0648">Protein biosynthesis</keyword>
<reference evidence="1" key="1">
    <citation type="submission" date="2021-07" db="EMBL/GenBank/DDBJ databases">
        <authorList>
            <person name="Catto M.A."/>
            <person name="Jacobson A."/>
            <person name="Kennedy G."/>
            <person name="Labadie P."/>
            <person name="Hunt B.G."/>
            <person name="Srinivasan R."/>
        </authorList>
    </citation>
    <scope>NUCLEOTIDE SEQUENCE</scope>
    <source>
        <strain evidence="1">PL_HMW_Pooled</strain>
        <tissue evidence="1">Head</tissue>
    </source>
</reference>
<protein>
    <submittedName>
        <fullName evidence="1">Elongation factor 4</fullName>
    </submittedName>
</protein>
<dbReference type="AlphaFoldDB" id="A0AAE1HQZ4"/>
<reference evidence="1" key="2">
    <citation type="journal article" date="2023" name="BMC Genomics">
        <title>Pest status, molecular evolution, and epigenetic factors derived from the genome assembly of Frankliniella fusca, a thysanopteran phytovirus vector.</title>
        <authorList>
            <person name="Catto M.A."/>
            <person name="Labadie P.E."/>
            <person name="Jacobson A.L."/>
            <person name="Kennedy G.G."/>
            <person name="Srinivasan R."/>
            <person name="Hunt B.G."/>
        </authorList>
    </citation>
    <scope>NUCLEOTIDE SEQUENCE</scope>
    <source>
        <strain evidence="1">PL_HMW_Pooled</strain>
    </source>
</reference>
<dbReference type="GO" id="GO:0003746">
    <property type="term" value="F:translation elongation factor activity"/>
    <property type="evidence" value="ECO:0007669"/>
    <property type="project" value="UniProtKB-KW"/>
</dbReference>
<feature type="non-terminal residue" evidence="1">
    <location>
        <position position="75"/>
    </location>
</feature>
<keyword evidence="2" id="KW-1185">Reference proteome</keyword>
<dbReference type="Proteomes" id="UP001219518">
    <property type="component" value="Unassembled WGS sequence"/>
</dbReference>
<sequence>RSPIVLKLKDFHSSNIVKSSFLISCDPKIVVESNTSIYHGCKEEVGMKPMFTLPYKVYEMFVDTVNKFLRRVKNC</sequence>